<dbReference type="EMBL" id="JAYMYQ010000004">
    <property type="protein sequence ID" value="KAK7340835.1"/>
    <property type="molecule type" value="Genomic_DNA"/>
</dbReference>
<proteinExistence type="predicted"/>
<dbReference type="Proteomes" id="UP001367508">
    <property type="component" value="Unassembled WGS sequence"/>
</dbReference>
<gene>
    <name evidence="2" type="ORF">VNO77_21549</name>
</gene>
<organism evidence="2 3">
    <name type="scientific">Canavalia gladiata</name>
    <name type="common">Sword bean</name>
    <name type="synonym">Dolichos gladiatus</name>
    <dbReference type="NCBI Taxonomy" id="3824"/>
    <lineage>
        <taxon>Eukaryota</taxon>
        <taxon>Viridiplantae</taxon>
        <taxon>Streptophyta</taxon>
        <taxon>Embryophyta</taxon>
        <taxon>Tracheophyta</taxon>
        <taxon>Spermatophyta</taxon>
        <taxon>Magnoliopsida</taxon>
        <taxon>eudicotyledons</taxon>
        <taxon>Gunneridae</taxon>
        <taxon>Pentapetalae</taxon>
        <taxon>rosids</taxon>
        <taxon>fabids</taxon>
        <taxon>Fabales</taxon>
        <taxon>Fabaceae</taxon>
        <taxon>Papilionoideae</taxon>
        <taxon>50 kb inversion clade</taxon>
        <taxon>NPAAA clade</taxon>
        <taxon>indigoferoid/millettioid clade</taxon>
        <taxon>Phaseoleae</taxon>
        <taxon>Canavalia</taxon>
    </lineage>
</organism>
<keyword evidence="3" id="KW-1185">Reference proteome</keyword>
<keyword evidence="1" id="KW-1133">Transmembrane helix</keyword>
<feature type="transmembrane region" description="Helical" evidence="1">
    <location>
        <begin position="53"/>
        <end position="81"/>
    </location>
</feature>
<evidence type="ECO:0000313" key="2">
    <source>
        <dbReference type="EMBL" id="KAK7340835.1"/>
    </source>
</evidence>
<accession>A0AAN9QKD7</accession>
<sequence>MWNGREKMAILALSLFFSALMICFCFILVIHFIKELGTVMNKAQKHQEVLWAGFSIALFIIFAFAFIVFAVFSGCGMFYIINSSTKIAPAPISVEADHHPPMV</sequence>
<keyword evidence="1" id="KW-0812">Transmembrane</keyword>
<feature type="transmembrane region" description="Helical" evidence="1">
    <location>
        <begin position="12"/>
        <end position="33"/>
    </location>
</feature>
<evidence type="ECO:0000313" key="3">
    <source>
        <dbReference type="Proteomes" id="UP001367508"/>
    </source>
</evidence>
<reference evidence="2 3" key="1">
    <citation type="submission" date="2024-01" db="EMBL/GenBank/DDBJ databases">
        <title>The genomes of 5 underutilized Papilionoideae crops provide insights into root nodulation and disease resistanc.</title>
        <authorList>
            <person name="Jiang F."/>
        </authorList>
    </citation>
    <scope>NUCLEOTIDE SEQUENCE [LARGE SCALE GENOMIC DNA]</scope>
    <source>
        <strain evidence="2">LVBAO_FW01</strain>
        <tissue evidence="2">Leaves</tissue>
    </source>
</reference>
<evidence type="ECO:0000256" key="1">
    <source>
        <dbReference type="SAM" id="Phobius"/>
    </source>
</evidence>
<comment type="caution">
    <text evidence="2">The sequence shown here is derived from an EMBL/GenBank/DDBJ whole genome shotgun (WGS) entry which is preliminary data.</text>
</comment>
<name>A0AAN9QKD7_CANGL</name>
<dbReference type="AlphaFoldDB" id="A0AAN9QKD7"/>
<protein>
    <submittedName>
        <fullName evidence="2">Uncharacterized protein</fullName>
    </submittedName>
</protein>
<keyword evidence="1" id="KW-0472">Membrane</keyword>